<dbReference type="InterPro" id="IPR026353">
    <property type="entry name" value="Hypoxan-DNA_Glyclase"/>
</dbReference>
<dbReference type="AlphaFoldDB" id="A0A368L6E2"/>
<dbReference type="OrthoDB" id="9799921at2"/>
<evidence type="ECO:0000313" key="2">
    <source>
        <dbReference type="EMBL" id="RCS59258.1"/>
    </source>
</evidence>
<dbReference type="RefSeq" id="WP_114401407.1">
    <property type="nucleotide sequence ID" value="NZ_QPGB01000001.1"/>
</dbReference>
<evidence type="ECO:0000259" key="1">
    <source>
        <dbReference type="SMART" id="SM00986"/>
    </source>
</evidence>
<proteinExistence type="predicted"/>
<dbReference type="GO" id="GO:0033958">
    <property type="term" value="F:DNA-deoxyinosine glycosylase activity"/>
    <property type="evidence" value="ECO:0007669"/>
    <property type="project" value="UniProtKB-EC"/>
</dbReference>
<sequence>MTIHAFPPISTPTATRLILGSMPGVASLQAQQYYAHPRNAFWPIMAQLLRFDGALPYASRVAALQTAGIAVWDVLQSCERVGSLDAAIAPASIVANDFAQFFAQHPQITHVFFNGSLAEATFKRTVLPQLNLLPQEQTLQYARLPSSSPAHAALSADAKLAQWRQVITDS</sequence>
<dbReference type="SUPFAM" id="SSF52141">
    <property type="entry name" value="Uracil-DNA glycosylase-like"/>
    <property type="match status" value="1"/>
</dbReference>
<protein>
    <submittedName>
        <fullName evidence="2">DNA-deoxyinosine glycosylase</fullName>
        <ecNumber evidence="2">3.2.2.15</ecNumber>
    </submittedName>
</protein>
<dbReference type="InterPro" id="IPR005122">
    <property type="entry name" value="Uracil-DNA_glycosylase-like"/>
</dbReference>
<dbReference type="SMART" id="SM00986">
    <property type="entry name" value="UDG"/>
    <property type="match status" value="1"/>
</dbReference>
<comment type="caution">
    <text evidence="2">The sequence shown here is derived from an EMBL/GenBank/DDBJ whole genome shotgun (WGS) entry which is preliminary data.</text>
</comment>
<dbReference type="InterPro" id="IPR036895">
    <property type="entry name" value="Uracil-DNA_glycosylase-like_sf"/>
</dbReference>
<dbReference type="SMART" id="SM00987">
    <property type="entry name" value="UreE_C"/>
    <property type="match status" value="1"/>
</dbReference>
<dbReference type="EMBL" id="QPGB01000001">
    <property type="protein sequence ID" value="RCS59258.1"/>
    <property type="molecule type" value="Genomic_DNA"/>
</dbReference>
<keyword evidence="3" id="KW-1185">Reference proteome</keyword>
<accession>A0A368L6E2</accession>
<dbReference type="Gene3D" id="3.40.470.10">
    <property type="entry name" value="Uracil-DNA glycosylase-like domain"/>
    <property type="match status" value="1"/>
</dbReference>
<dbReference type="CDD" id="cd10032">
    <property type="entry name" value="UDG-F6_HDG"/>
    <property type="match status" value="1"/>
</dbReference>
<keyword evidence="2" id="KW-0378">Hydrolase</keyword>
<reference evidence="2 3" key="1">
    <citation type="journal article" date="2018" name="Int. J. Syst. Evol. Microbiol.">
        <title>Parvibium lacunae gen. nov., sp. nov., a new member of the family Alcaligenaceae isolated from a freshwater pond.</title>
        <authorList>
            <person name="Chen W.M."/>
            <person name="Xie P.B."/>
            <person name="Hsu M.Y."/>
            <person name="Sheu S.Y."/>
        </authorList>
    </citation>
    <scope>NUCLEOTIDE SEQUENCE [LARGE SCALE GENOMIC DNA]</scope>
    <source>
        <strain evidence="2 3">KMB9</strain>
    </source>
</reference>
<gene>
    <name evidence="2" type="ORF">DU000_00465</name>
</gene>
<keyword evidence="2" id="KW-0326">Glycosidase</keyword>
<evidence type="ECO:0000313" key="3">
    <source>
        <dbReference type="Proteomes" id="UP000252357"/>
    </source>
</evidence>
<organism evidence="2 3">
    <name type="scientific">Parvibium lacunae</name>
    <dbReference type="NCBI Taxonomy" id="1888893"/>
    <lineage>
        <taxon>Bacteria</taxon>
        <taxon>Pseudomonadati</taxon>
        <taxon>Pseudomonadota</taxon>
        <taxon>Betaproteobacteria</taxon>
        <taxon>Burkholderiales</taxon>
        <taxon>Alcaligenaceae</taxon>
        <taxon>Parvibium</taxon>
    </lineage>
</organism>
<dbReference type="Pfam" id="PF03167">
    <property type="entry name" value="UDG"/>
    <property type="match status" value="1"/>
</dbReference>
<dbReference type="NCBIfam" id="TIGR04274">
    <property type="entry name" value="hypoxanDNAglyco"/>
    <property type="match status" value="1"/>
</dbReference>
<dbReference type="Proteomes" id="UP000252357">
    <property type="component" value="Unassembled WGS sequence"/>
</dbReference>
<feature type="domain" description="Uracil-DNA glycosylase-like" evidence="1">
    <location>
        <begin position="7"/>
        <end position="167"/>
    </location>
</feature>
<dbReference type="EC" id="3.2.2.15" evidence="2"/>
<name>A0A368L6E2_9BURK</name>